<dbReference type="OrthoDB" id="2375410at2"/>
<reference evidence="1 2" key="1">
    <citation type="submission" date="2018-05" db="EMBL/GenBank/DDBJ databases">
        <title>Genomic Encyclopedia of Type Strains, Phase IV (KMG-IV): sequencing the most valuable type-strain genomes for metagenomic binning, comparative biology and taxonomic classification.</title>
        <authorList>
            <person name="Goeker M."/>
        </authorList>
    </citation>
    <scope>NUCLEOTIDE SEQUENCE [LARGE SCALE GENOMIC DNA]</scope>
    <source>
        <strain evidence="1 2">DSM 18773</strain>
    </source>
</reference>
<keyword evidence="2" id="KW-1185">Reference proteome</keyword>
<organism evidence="1 2">
    <name type="scientific">Tumebacillus permanentifrigoris</name>
    <dbReference type="NCBI Taxonomy" id="378543"/>
    <lineage>
        <taxon>Bacteria</taxon>
        <taxon>Bacillati</taxon>
        <taxon>Bacillota</taxon>
        <taxon>Bacilli</taxon>
        <taxon>Bacillales</taxon>
        <taxon>Alicyclobacillaceae</taxon>
        <taxon>Tumebacillus</taxon>
    </lineage>
</organism>
<gene>
    <name evidence="1" type="ORF">C7459_1128</name>
</gene>
<evidence type="ECO:0000313" key="2">
    <source>
        <dbReference type="Proteomes" id="UP000245634"/>
    </source>
</evidence>
<dbReference type="GO" id="GO:0006281">
    <property type="term" value="P:DNA repair"/>
    <property type="evidence" value="ECO:0007669"/>
    <property type="project" value="InterPro"/>
</dbReference>
<accession>A0A316D6V9</accession>
<dbReference type="GO" id="GO:0006310">
    <property type="term" value="P:DNA recombination"/>
    <property type="evidence" value="ECO:0007669"/>
    <property type="project" value="InterPro"/>
</dbReference>
<protein>
    <submittedName>
        <fullName evidence="1">Crossover junction endodeoxyribonuclease RusA</fullName>
    </submittedName>
</protein>
<dbReference type="Gene3D" id="3.30.1330.70">
    <property type="entry name" value="Holliday junction resolvase RusA"/>
    <property type="match status" value="1"/>
</dbReference>
<dbReference type="AlphaFoldDB" id="A0A316D6V9"/>
<sequence length="130" mass="15331">MRKLNLTIPGNPPSMNHVYRNVSISRRVVTPDGKMWKDAVQIFACSAMQKAGWKMTKDEKVVAEVTVYWPSKRKRDVENIGKLLWDSLEGIVFDDDQWLLPRYMDFHHDKNNPRIEIVFYPLEQREEQPA</sequence>
<proteinExistence type="predicted"/>
<evidence type="ECO:0000313" key="1">
    <source>
        <dbReference type="EMBL" id="PWK10187.1"/>
    </source>
</evidence>
<dbReference type="Pfam" id="PF05866">
    <property type="entry name" value="RusA"/>
    <property type="match status" value="1"/>
</dbReference>
<dbReference type="Proteomes" id="UP000245634">
    <property type="component" value="Unassembled WGS sequence"/>
</dbReference>
<dbReference type="EMBL" id="QGGL01000012">
    <property type="protein sequence ID" value="PWK10187.1"/>
    <property type="molecule type" value="Genomic_DNA"/>
</dbReference>
<dbReference type="InterPro" id="IPR008822">
    <property type="entry name" value="Endonuclease_RusA-like"/>
</dbReference>
<name>A0A316D6V9_9BACL</name>
<comment type="caution">
    <text evidence="1">The sequence shown here is derived from an EMBL/GenBank/DDBJ whole genome shotgun (WGS) entry which is preliminary data.</text>
</comment>
<dbReference type="GO" id="GO:0000287">
    <property type="term" value="F:magnesium ion binding"/>
    <property type="evidence" value="ECO:0007669"/>
    <property type="project" value="InterPro"/>
</dbReference>
<dbReference type="SUPFAM" id="SSF103084">
    <property type="entry name" value="Holliday junction resolvase RusA"/>
    <property type="match status" value="1"/>
</dbReference>
<dbReference type="InterPro" id="IPR036614">
    <property type="entry name" value="RusA-like_sf"/>
</dbReference>
<dbReference type="RefSeq" id="WP_109689932.1">
    <property type="nucleotide sequence ID" value="NZ_QGGL01000012.1"/>
</dbReference>